<comment type="caution">
    <text evidence="1">The sequence shown here is derived from an EMBL/GenBank/DDBJ whole genome shotgun (WGS) entry which is preliminary data.</text>
</comment>
<keyword evidence="2" id="KW-1185">Reference proteome</keyword>
<accession>A0ACB8R804</accession>
<reference evidence="1" key="2">
    <citation type="journal article" date="2022" name="New Phytol.">
        <title>Evolutionary transition to the ectomycorrhizal habit in the genomes of a hyperdiverse lineage of mushroom-forming fungi.</title>
        <authorList>
            <person name="Looney B."/>
            <person name="Miyauchi S."/>
            <person name="Morin E."/>
            <person name="Drula E."/>
            <person name="Courty P.E."/>
            <person name="Kohler A."/>
            <person name="Kuo A."/>
            <person name="LaButti K."/>
            <person name="Pangilinan J."/>
            <person name="Lipzen A."/>
            <person name="Riley R."/>
            <person name="Andreopoulos W."/>
            <person name="He G."/>
            <person name="Johnson J."/>
            <person name="Nolan M."/>
            <person name="Tritt A."/>
            <person name="Barry K.W."/>
            <person name="Grigoriev I.V."/>
            <person name="Nagy L.G."/>
            <person name="Hibbett D."/>
            <person name="Henrissat B."/>
            <person name="Matheny P.B."/>
            <person name="Labbe J."/>
            <person name="Martin F.M."/>
        </authorList>
    </citation>
    <scope>NUCLEOTIDE SEQUENCE</scope>
    <source>
        <strain evidence="1">FP105234-sp</strain>
    </source>
</reference>
<protein>
    <submittedName>
        <fullName evidence="1">Uncharacterized protein</fullName>
    </submittedName>
</protein>
<evidence type="ECO:0000313" key="1">
    <source>
        <dbReference type="EMBL" id="KAI0040249.1"/>
    </source>
</evidence>
<name>A0ACB8R804_9AGAM</name>
<organism evidence="1 2">
    <name type="scientific">Auriscalpium vulgare</name>
    <dbReference type="NCBI Taxonomy" id="40419"/>
    <lineage>
        <taxon>Eukaryota</taxon>
        <taxon>Fungi</taxon>
        <taxon>Dikarya</taxon>
        <taxon>Basidiomycota</taxon>
        <taxon>Agaricomycotina</taxon>
        <taxon>Agaricomycetes</taxon>
        <taxon>Russulales</taxon>
        <taxon>Auriscalpiaceae</taxon>
        <taxon>Auriscalpium</taxon>
    </lineage>
</organism>
<reference evidence="1" key="1">
    <citation type="submission" date="2021-02" db="EMBL/GenBank/DDBJ databases">
        <authorList>
            <consortium name="DOE Joint Genome Institute"/>
            <person name="Ahrendt S."/>
            <person name="Looney B.P."/>
            <person name="Miyauchi S."/>
            <person name="Morin E."/>
            <person name="Drula E."/>
            <person name="Courty P.E."/>
            <person name="Chicoki N."/>
            <person name="Fauchery L."/>
            <person name="Kohler A."/>
            <person name="Kuo A."/>
            <person name="Labutti K."/>
            <person name="Pangilinan J."/>
            <person name="Lipzen A."/>
            <person name="Riley R."/>
            <person name="Andreopoulos W."/>
            <person name="He G."/>
            <person name="Johnson J."/>
            <person name="Barry K.W."/>
            <person name="Grigoriev I.V."/>
            <person name="Nagy L."/>
            <person name="Hibbett D."/>
            <person name="Henrissat B."/>
            <person name="Matheny P.B."/>
            <person name="Labbe J."/>
            <person name="Martin F."/>
        </authorList>
    </citation>
    <scope>NUCLEOTIDE SEQUENCE</scope>
    <source>
        <strain evidence="1">FP105234-sp</strain>
    </source>
</reference>
<gene>
    <name evidence="1" type="ORF">FA95DRAFT_1611944</name>
</gene>
<evidence type="ECO:0000313" key="2">
    <source>
        <dbReference type="Proteomes" id="UP000814033"/>
    </source>
</evidence>
<proteinExistence type="predicted"/>
<dbReference type="EMBL" id="MU276213">
    <property type="protein sequence ID" value="KAI0040249.1"/>
    <property type="molecule type" value="Genomic_DNA"/>
</dbReference>
<dbReference type="Proteomes" id="UP000814033">
    <property type="component" value="Unassembled WGS sequence"/>
</dbReference>
<sequence>MVALPHDIHVEILDWVYCNSQHVDIDYRTLSACSLVCKIWTTPAQRLLFRFISPLDAVHKLLPVTGIDINFAATTTTDNFFALLALCPNVTSLSITLNSKTFAPSVLDRLRALELQIEYLQTNIWFDIVASYVHLWPSLRCLEMYESGFYHAFDRPPPVPLKLPQGVNVDWRFPVLARCLLEGTDTSALRELEMYAVEWEDSTCLAALTSTSVLENLTSLVLLDGALPPYAILDRCARLETLVFAERPAMAVVLPRTLRHVCYRALTKDDRLPLRFLLDALKALPSLGMVTATRALSTEDVADLTRGCKEIGVDFVALSDYRMLRRMHDVD</sequence>